<dbReference type="EMBL" id="CAAHFG010000002">
    <property type="protein sequence ID" value="VGO15580.1"/>
    <property type="molecule type" value="Genomic_DNA"/>
</dbReference>
<proteinExistence type="predicted"/>
<name>A0A6C2U6D8_PONDE</name>
<dbReference type="Proteomes" id="UP000366872">
    <property type="component" value="Unassembled WGS sequence"/>
</dbReference>
<evidence type="ECO:0008006" key="3">
    <source>
        <dbReference type="Google" id="ProtNLM"/>
    </source>
</evidence>
<protein>
    <recommendedName>
        <fullName evidence="3">PIN domain-containing protein</fullName>
    </recommendedName>
</protein>
<keyword evidence="2" id="KW-1185">Reference proteome</keyword>
<evidence type="ECO:0000313" key="2">
    <source>
        <dbReference type="Proteomes" id="UP000366872"/>
    </source>
</evidence>
<sequence>MTDRPAAVISDANVLIDYISVERTLVLRLVSEHLFPIKLPRSILNEVDQLTQDQAEALGMEIVEETYEQLKEASIRGGALSHVDKLCFAIARDNHWAIWTSDKPLHKQCKTSGIPVYWGLQLMLELCQAGKLDPEYAKEAAEAIEQINERITAEVVSEFIIKLTEGQRGTPAP</sequence>
<dbReference type="SUPFAM" id="SSF88723">
    <property type="entry name" value="PIN domain-like"/>
    <property type="match status" value="1"/>
</dbReference>
<dbReference type="Gene3D" id="3.40.50.1010">
    <property type="entry name" value="5'-nuclease"/>
    <property type="match status" value="1"/>
</dbReference>
<dbReference type="AlphaFoldDB" id="A0A6C2U6D8"/>
<reference evidence="1 2" key="1">
    <citation type="submission" date="2019-04" db="EMBL/GenBank/DDBJ databases">
        <authorList>
            <person name="Van Vliet M D."/>
        </authorList>
    </citation>
    <scope>NUCLEOTIDE SEQUENCE [LARGE SCALE GENOMIC DNA]</scope>
    <source>
        <strain evidence="1 2">F1</strain>
    </source>
</reference>
<organism evidence="1 2">
    <name type="scientific">Pontiella desulfatans</name>
    <dbReference type="NCBI Taxonomy" id="2750659"/>
    <lineage>
        <taxon>Bacteria</taxon>
        <taxon>Pseudomonadati</taxon>
        <taxon>Kiritimatiellota</taxon>
        <taxon>Kiritimatiellia</taxon>
        <taxon>Kiritimatiellales</taxon>
        <taxon>Pontiellaceae</taxon>
        <taxon>Pontiella</taxon>
    </lineage>
</organism>
<evidence type="ECO:0000313" key="1">
    <source>
        <dbReference type="EMBL" id="VGO15580.1"/>
    </source>
</evidence>
<gene>
    <name evidence="1" type="ORF">PDESU_04165</name>
</gene>
<dbReference type="RefSeq" id="WP_136081131.1">
    <property type="nucleotide sequence ID" value="NZ_CAAHFG010000002.1"/>
</dbReference>
<dbReference type="InterPro" id="IPR029060">
    <property type="entry name" value="PIN-like_dom_sf"/>
</dbReference>
<accession>A0A6C2U6D8</accession>